<dbReference type="SUPFAM" id="SSF53649">
    <property type="entry name" value="Alkaline phosphatase-like"/>
    <property type="match status" value="1"/>
</dbReference>
<name>A0A226BVI2_9FIRM</name>
<dbReference type="InterPro" id="IPR000917">
    <property type="entry name" value="Sulfatase_N"/>
</dbReference>
<dbReference type="RefSeq" id="WP_089024333.1">
    <property type="nucleotide sequence ID" value="NZ_NIQC01000031.1"/>
</dbReference>
<comment type="similarity">
    <text evidence="3">Belongs to the LTA synthase family.</text>
</comment>
<dbReference type="InterPro" id="IPR050448">
    <property type="entry name" value="OpgB/LTA_synthase_biosynth"/>
</dbReference>
<reference evidence="13 14" key="1">
    <citation type="submission" date="2017-06" db="EMBL/GenBank/DDBJ databases">
        <title>Draft Genome Sequence of Natranaerobius trueperi halophilic, alkalithermophilic bacteria from soda lakes.</title>
        <authorList>
            <person name="Zhao B."/>
        </authorList>
    </citation>
    <scope>NUCLEOTIDE SEQUENCE [LARGE SCALE GENOMIC DNA]</scope>
    <source>
        <strain evidence="13 14">DSM 18760</strain>
    </source>
</reference>
<dbReference type="PIRSF" id="PIRSF005091">
    <property type="entry name" value="Mmb_sulf_HI1246"/>
    <property type="match status" value="1"/>
</dbReference>
<evidence type="ECO:0000256" key="7">
    <source>
        <dbReference type="ARBA" id="ARBA00023136"/>
    </source>
</evidence>
<feature type="transmembrane region" description="Helical" evidence="11">
    <location>
        <begin position="81"/>
        <end position="101"/>
    </location>
</feature>
<evidence type="ECO:0000256" key="6">
    <source>
        <dbReference type="ARBA" id="ARBA00022989"/>
    </source>
</evidence>
<evidence type="ECO:0000259" key="12">
    <source>
        <dbReference type="Pfam" id="PF00884"/>
    </source>
</evidence>
<evidence type="ECO:0000256" key="5">
    <source>
        <dbReference type="ARBA" id="ARBA00022692"/>
    </source>
</evidence>
<dbReference type="AlphaFoldDB" id="A0A226BVI2"/>
<comment type="subcellular location">
    <subcellularLocation>
        <location evidence="1">Cell membrane</location>
        <topology evidence="1">Multi-pass membrane protein</topology>
    </subcellularLocation>
</comment>
<evidence type="ECO:0000256" key="11">
    <source>
        <dbReference type="SAM" id="Phobius"/>
    </source>
</evidence>
<keyword evidence="9" id="KW-0464">Manganese</keyword>
<feature type="transmembrane region" description="Helical" evidence="11">
    <location>
        <begin position="51"/>
        <end position="74"/>
    </location>
</feature>
<feature type="binding site" evidence="10">
    <location>
        <position position="475"/>
    </location>
    <ligand>
        <name>Mn(2+)</name>
        <dbReference type="ChEBI" id="CHEBI:29035"/>
    </ligand>
</feature>
<keyword evidence="14" id="KW-1185">Reference proteome</keyword>
<accession>A0A226BVI2</accession>
<dbReference type="GO" id="GO:0005886">
    <property type="term" value="C:plasma membrane"/>
    <property type="evidence" value="ECO:0007669"/>
    <property type="project" value="UniProtKB-SubCell"/>
</dbReference>
<dbReference type="InterPro" id="IPR012160">
    <property type="entry name" value="LtaS-like"/>
</dbReference>
<evidence type="ECO:0000313" key="13">
    <source>
        <dbReference type="EMBL" id="OWZ82985.1"/>
    </source>
</evidence>
<evidence type="ECO:0000313" key="14">
    <source>
        <dbReference type="Proteomes" id="UP000214588"/>
    </source>
</evidence>
<feature type="transmembrane region" description="Helical" evidence="11">
    <location>
        <begin position="126"/>
        <end position="149"/>
    </location>
</feature>
<evidence type="ECO:0000256" key="2">
    <source>
        <dbReference type="ARBA" id="ARBA00004936"/>
    </source>
</evidence>
<feature type="binding site" evidence="10">
    <location>
        <position position="303"/>
    </location>
    <ligand>
        <name>Mn(2+)</name>
        <dbReference type="ChEBI" id="CHEBI:29035"/>
    </ligand>
</feature>
<feature type="binding site" evidence="10">
    <location>
        <position position="262"/>
    </location>
    <ligand>
        <name>Mn(2+)</name>
        <dbReference type="ChEBI" id="CHEBI:29035"/>
    </ligand>
</feature>
<comment type="caution">
    <text evidence="13">The sequence shown here is derived from an EMBL/GenBank/DDBJ whole genome shotgun (WGS) entry which is preliminary data.</text>
</comment>
<comment type="pathway">
    <text evidence="2">Cell wall biogenesis; lipoteichoic acid biosynthesis.</text>
</comment>
<feature type="transmembrane region" description="Helical" evidence="11">
    <location>
        <begin position="20"/>
        <end position="39"/>
    </location>
</feature>
<evidence type="ECO:0000256" key="4">
    <source>
        <dbReference type="ARBA" id="ARBA00022475"/>
    </source>
</evidence>
<gene>
    <name evidence="13" type="ORF">CDO51_11160</name>
</gene>
<dbReference type="CDD" id="cd16015">
    <property type="entry name" value="LTA_synthase"/>
    <property type="match status" value="1"/>
</dbReference>
<evidence type="ECO:0000256" key="3">
    <source>
        <dbReference type="ARBA" id="ARBA00009983"/>
    </source>
</evidence>
<dbReference type="PANTHER" id="PTHR47371">
    <property type="entry name" value="LIPOTEICHOIC ACID SYNTHASE"/>
    <property type="match status" value="1"/>
</dbReference>
<keyword evidence="9" id="KW-0479">Metal-binding</keyword>
<keyword evidence="4" id="KW-1003">Cell membrane</keyword>
<organism evidence="13 14">
    <name type="scientific">Natranaerobius trueperi</name>
    <dbReference type="NCBI Taxonomy" id="759412"/>
    <lineage>
        <taxon>Bacteria</taxon>
        <taxon>Bacillati</taxon>
        <taxon>Bacillota</taxon>
        <taxon>Clostridia</taxon>
        <taxon>Natranaerobiales</taxon>
        <taxon>Natranaerobiaceae</taxon>
        <taxon>Natranaerobius</taxon>
    </lineage>
</organism>
<evidence type="ECO:0000256" key="10">
    <source>
        <dbReference type="PIRSR" id="PIRSR005091-3"/>
    </source>
</evidence>
<keyword evidence="6 11" id="KW-1133">Transmembrane helix</keyword>
<feature type="domain" description="Sulfatase N-terminal" evidence="12">
    <location>
        <begin position="255"/>
        <end position="544"/>
    </location>
</feature>
<protein>
    <recommendedName>
        <fullName evidence="12">Sulfatase N-terminal domain-containing protein</fullName>
    </recommendedName>
</protein>
<dbReference type="OrthoDB" id="5901192at2"/>
<dbReference type="GO" id="GO:0046872">
    <property type="term" value="F:metal ion binding"/>
    <property type="evidence" value="ECO:0007669"/>
    <property type="project" value="UniProtKB-KW"/>
</dbReference>
<feature type="transmembrane region" description="Helical" evidence="11">
    <location>
        <begin position="169"/>
        <end position="187"/>
    </location>
</feature>
<evidence type="ECO:0000256" key="8">
    <source>
        <dbReference type="PIRSR" id="PIRSR005091-1"/>
    </source>
</evidence>
<dbReference type="Pfam" id="PF00884">
    <property type="entry name" value="Sulfatase"/>
    <property type="match status" value="1"/>
</dbReference>
<keyword evidence="5 11" id="KW-0812">Transmembrane</keyword>
<feature type="active site" evidence="8">
    <location>
        <position position="303"/>
    </location>
</feature>
<feature type="binding site" evidence="10">
    <location>
        <position position="476"/>
    </location>
    <ligand>
        <name>Mn(2+)</name>
        <dbReference type="ChEBI" id="CHEBI:29035"/>
    </ligand>
</feature>
<evidence type="ECO:0000256" key="9">
    <source>
        <dbReference type="PIRSR" id="PIRSR005091-2"/>
    </source>
</evidence>
<dbReference type="EMBL" id="NIQC01000031">
    <property type="protein sequence ID" value="OWZ82985.1"/>
    <property type="molecule type" value="Genomic_DNA"/>
</dbReference>
<feature type="binding site" evidence="9">
    <location>
        <position position="416"/>
    </location>
    <ligand>
        <name>substrate</name>
    </ligand>
</feature>
<sequence>MDIKKLLNKLIAINYDRHKIVLTIALISFLKIVFFSIGIKAPETDWDWRLLTIVIFIVSNLSIIFVLLTPTLLFKTRKKQIIYSILINFSLSFIIIANRLYNQFFHSYISLDTVSHSTEGLSMFQALYSTIRLGEIFWLLDIPILIYIFSKQHYNEINEKSKVSPPMKAVIVISVTILLWTPIMSIYTGNLEHHQNIQLKESGLFMYYAKEAATSAPLVEERQKEDIRNVQQIEQWFANKAISEGRLTAEMENKNLIVLQVEALQEIVINKEINGQEITPNLNEIFNESIYFENVYDQVEMATADAEVLVNLSQYPLDNVSVYMRYPDNKFHSWPHALKKEGYETAALHGHYGDFYNRDEAYPNIGFEKFFSREHYKEDEMHNDLLGDKTFLEQSVPYLEELENPFNAFIITLTSHHPFNYLESYDEINVDPYKDTIVGDYIESIHYTDAAIGKFYDEMEEKGLLEDTLIAIYGDHAAFNYNERDYEELNDFFSVNIHDPVERVGIHKVPFMIHDPSGGLNSKVIDEQAGMIDIMPTVGNLLGIENPYAMGRDILNTGEDEVILKEGSFIKDDIYYYSKTRTFYDLETGKEVEVENDEELIAQAEDTLDVSNLIYKTDYFRDILDN</sequence>
<proteinExistence type="inferred from homology"/>
<keyword evidence="7 11" id="KW-0472">Membrane</keyword>
<dbReference type="Proteomes" id="UP000214588">
    <property type="component" value="Unassembled WGS sequence"/>
</dbReference>
<dbReference type="PANTHER" id="PTHR47371:SF3">
    <property type="entry name" value="PHOSPHOGLYCEROL TRANSFERASE I"/>
    <property type="match status" value="1"/>
</dbReference>
<dbReference type="Gene3D" id="3.30.1120.170">
    <property type="match status" value="1"/>
</dbReference>
<evidence type="ECO:0000256" key="1">
    <source>
        <dbReference type="ARBA" id="ARBA00004651"/>
    </source>
</evidence>
<dbReference type="InterPro" id="IPR017850">
    <property type="entry name" value="Alkaline_phosphatase_core_sf"/>
</dbReference>
<dbReference type="Gene3D" id="3.40.720.10">
    <property type="entry name" value="Alkaline Phosphatase, subunit A"/>
    <property type="match status" value="1"/>
</dbReference>